<dbReference type="InterPro" id="IPR050504">
    <property type="entry name" value="IgSF_BTN/MOG"/>
</dbReference>
<dbReference type="InterPro" id="IPR007110">
    <property type="entry name" value="Ig-like_dom"/>
</dbReference>
<dbReference type="PANTHER" id="PTHR24100">
    <property type="entry name" value="BUTYROPHILIN"/>
    <property type="match status" value="1"/>
</dbReference>
<dbReference type="AlphaFoldDB" id="A0ABD1IVY2"/>
<dbReference type="InterPro" id="IPR013783">
    <property type="entry name" value="Ig-like_fold"/>
</dbReference>
<keyword evidence="3 8" id="KW-0812">Transmembrane</keyword>
<evidence type="ECO:0000256" key="5">
    <source>
        <dbReference type="ARBA" id="ARBA00022989"/>
    </source>
</evidence>
<evidence type="ECO:0008006" key="14">
    <source>
        <dbReference type="Google" id="ProtNLM"/>
    </source>
</evidence>
<dbReference type="PROSITE" id="PS50188">
    <property type="entry name" value="B302_SPRY"/>
    <property type="match status" value="1"/>
</dbReference>
<evidence type="ECO:0000313" key="12">
    <source>
        <dbReference type="EMBL" id="KAL2079123.1"/>
    </source>
</evidence>
<dbReference type="Pfam" id="PF07686">
    <property type="entry name" value="V-set"/>
    <property type="match status" value="1"/>
</dbReference>
<keyword evidence="4 9" id="KW-0732">Signal</keyword>
<keyword evidence="7" id="KW-0393">Immunoglobulin domain</keyword>
<evidence type="ECO:0000256" key="3">
    <source>
        <dbReference type="ARBA" id="ARBA00022692"/>
    </source>
</evidence>
<dbReference type="InterPro" id="IPR001870">
    <property type="entry name" value="B30.2/SPRY"/>
</dbReference>
<dbReference type="Pfam" id="PF00622">
    <property type="entry name" value="SPRY"/>
    <property type="match status" value="1"/>
</dbReference>
<dbReference type="PANTHER" id="PTHR24100:SF149">
    <property type="entry name" value="BG-LIKE ANTIGEN 1-RELATED"/>
    <property type="match status" value="1"/>
</dbReference>
<dbReference type="InterPro" id="IPR043136">
    <property type="entry name" value="B30.2/SPRY_sf"/>
</dbReference>
<dbReference type="Proteomes" id="UP001591681">
    <property type="component" value="Unassembled WGS sequence"/>
</dbReference>
<keyword evidence="5 8" id="KW-1133">Transmembrane helix</keyword>
<dbReference type="InterPro" id="IPR053896">
    <property type="entry name" value="BTN3A2-like_Ig-C"/>
</dbReference>
<dbReference type="Pfam" id="PF22705">
    <property type="entry name" value="C2-set_3"/>
    <property type="match status" value="1"/>
</dbReference>
<feature type="domain" description="B30.2/SPRY" evidence="10">
    <location>
        <begin position="291"/>
        <end position="484"/>
    </location>
</feature>
<dbReference type="Gene3D" id="2.60.120.920">
    <property type="match status" value="1"/>
</dbReference>
<keyword evidence="6 8" id="KW-0472">Membrane</keyword>
<dbReference type="InterPro" id="IPR036179">
    <property type="entry name" value="Ig-like_dom_sf"/>
</dbReference>
<dbReference type="GO" id="GO:0016020">
    <property type="term" value="C:membrane"/>
    <property type="evidence" value="ECO:0007669"/>
    <property type="project" value="UniProtKB-SubCell"/>
</dbReference>
<comment type="similarity">
    <text evidence="2">Belongs to the immunoglobulin superfamily. BTN/MOG family.</text>
</comment>
<comment type="caution">
    <text evidence="12">The sequence shown here is derived from an EMBL/GenBank/DDBJ whole genome shotgun (WGS) entry which is preliminary data.</text>
</comment>
<evidence type="ECO:0000313" key="13">
    <source>
        <dbReference type="Proteomes" id="UP001591681"/>
    </source>
</evidence>
<keyword evidence="13" id="KW-1185">Reference proteome</keyword>
<organism evidence="12 13">
    <name type="scientific">Coilia grayii</name>
    <name type="common">Gray's grenadier anchovy</name>
    <dbReference type="NCBI Taxonomy" id="363190"/>
    <lineage>
        <taxon>Eukaryota</taxon>
        <taxon>Metazoa</taxon>
        <taxon>Chordata</taxon>
        <taxon>Craniata</taxon>
        <taxon>Vertebrata</taxon>
        <taxon>Euteleostomi</taxon>
        <taxon>Actinopterygii</taxon>
        <taxon>Neopterygii</taxon>
        <taxon>Teleostei</taxon>
        <taxon>Clupei</taxon>
        <taxon>Clupeiformes</taxon>
        <taxon>Clupeoidei</taxon>
        <taxon>Engraulidae</taxon>
        <taxon>Coilinae</taxon>
        <taxon>Coilia</taxon>
    </lineage>
</organism>
<dbReference type="SUPFAM" id="SSF49899">
    <property type="entry name" value="Concanavalin A-like lectins/glucanases"/>
    <property type="match status" value="1"/>
</dbReference>
<dbReference type="Gene3D" id="2.60.40.10">
    <property type="entry name" value="Immunoglobulins"/>
    <property type="match status" value="2"/>
</dbReference>
<dbReference type="PROSITE" id="PS50835">
    <property type="entry name" value="IG_LIKE"/>
    <property type="match status" value="2"/>
</dbReference>
<feature type="domain" description="Ig-like" evidence="11">
    <location>
        <begin position="147"/>
        <end position="235"/>
    </location>
</feature>
<evidence type="ECO:0000256" key="1">
    <source>
        <dbReference type="ARBA" id="ARBA00004479"/>
    </source>
</evidence>
<sequence length="492" mass="54575">MRRLGLLLCLSVYLPTVTAAGVSFSVLASNATVLLGDSVTLPCWLSPNTDAEGMEVRWYRDYNSFNNPVLLYNGHQLQTATQMERYQNRTKLAPRDPNSSGLKQGDVSIRIERVELKDAGQYVCHVSSSEGYDRQHMFLRVEEIGAPPVVSLSLTEDDRVNVSCISTGWHPEPQLQWSLEGQRALQPGGLCLSQEPSGLFSVQSWVVRPSTESQWISCSVLLASRKEDLKEARVQMQISSLTAGSSRSSWLIAFIIALLAVIALATALLWIIKKKTAKEPPLGTPEEGTALLEKTPAMAYSENMKKHAVDIAVNADDAPTCLKVVKDGKLFRDKEEGTTTDFERCVVGNKNFSEGQHYWEVRLKMPNTPPKSSWWVGVVTESAMQTIRKQKSMPIAGLWCLCSDRDHGVHILSGSTYYVSVGCTPEILGIFLDHDNGRLSFYDTNLRRHLVTMKCCFAEKVCPLFNPGLGDTAPLEIVCLTKTNENEANEKS</sequence>
<comment type="subcellular location">
    <subcellularLocation>
        <location evidence="1">Membrane</location>
        <topology evidence="1">Single-pass type I membrane protein</topology>
    </subcellularLocation>
</comment>
<dbReference type="InterPro" id="IPR003879">
    <property type="entry name" value="Butyrophylin_SPRY"/>
</dbReference>
<reference evidence="12 13" key="1">
    <citation type="submission" date="2024-09" db="EMBL/GenBank/DDBJ databases">
        <title>A chromosome-level genome assembly of Gray's grenadier anchovy, Coilia grayii.</title>
        <authorList>
            <person name="Fu Z."/>
        </authorList>
    </citation>
    <scope>NUCLEOTIDE SEQUENCE [LARGE SCALE GENOMIC DNA]</scope>
    <source>
        <strain evidence="12">G4</strain>
        <tissue evidence="12">Muscle</tissue>
    </source>
</reference>
<dbReference type="InterPro" id="IPR003877">
    <property type="entry name" value="SPRY_dom"/>
</dbReference>
<dbReference type="SMART" id="SM00409">
    <property type="entry name" value="IG"/>
    <property type="match status" value="1"/>
</dbReference>
<gene>
    <name evidence="12" type="ORF">ACEWY4_024867</name>
</gene>
<evidence type="ECO:0000256" key="7">
    <source>
        <dbReference type="ARBA" id="ARBA00023319"/>
    </source>
</evidence>
<dbReference type="InterPro" id="IPR003598">
    <property type="entry name" value="Ig_sub2"/>
</dbReference>
<proteinExistence type="inferred from homology"/>
<dbReference type="InterPro" id="IPR003599">
    <property type="entry name" value="Ig_sub"/>
</dbReference>
<dbReference type="FunFam" id="2.60.40.10:FF:000208">
    <property type="entry name" value="Butyrophilin subfamily 1 member A1"/>
    <property type="match status" value="1"/>
</dbReference>
<dbReference type="SUPFAM" id="SSF48726">
    <property type="entry name" value="Immunoglobulin"/>
    <property type="match status" value="2"/>
</dbReference>
<evidence type="ECO:0000259" key="10">
    <source>
        <dbReference type="PROSITE" id="PS50188"/>
    </source>
</evidence>
<dbReference type="InterPro" id="IPR013106">
    <property type="entry name" value="Ig_V-set"/>
</dbReference>
<feature type="chain" id="PRO_5044865759" description="Butyrophilin subfamily 1 member A1-like" evidence="9">
    <location>
        <begin position="20"/>
        <end position="492"/>
    </location>
</feature>
<feature type="domain" description="Ig-like" evidence="11">
    <location>
        <begin position="15"/>
        <end position="140"/>
    </location>
</feature>
<evidence type="ECO:0000256" key="6">
    <source>
        <dbReference type="ARBA" id="ARBA00023136"/>
    </source>
</evidence>
<protein>
    <recommendedName>
        <fullName evidence="14">Butyrophilin subfamily 1 member A1-like</fullName>
    </recommendedName>
</protein>
<feature type="signal peptide" evidence="9">
    <location>
        <begin position="1"/>
        <end position="19"/>
    </location>
</feature>
<evidence type="ECO:0000256" key="4">
    <source>
        <dbReference type="ARBA" id="ARBA00022729"/>
    </source>
</evidence>
<name>A0ABD1IVY2_9TELE</name>
<feature type="transmembrane region" description="Helical" evidence="8">
    <location>
        <begin position="250"/>
        <end position="272"/>
    </location>
</feature>
<dbReference type="SMART" id="SM00408">
    <property type="entry name" value="IGc2"/>
    <property type="match status" value="1"/>
</dbReference>
<evidence type="ECO:0000256" key="2">
    <source>
        <dbReference type="ARBA" id="ARBA00007591"/>
    </source>
</evidence>
<accession>A0ABD1IVY2</accession>
<dbReference type="PRINTS" id="PR01407">
    <property type="entry name" value="BUTYPHLNCDUF"/>
</dbReference>
<evidence type="ECO:0000259" key="11">
    <source>
        <dbReference type="PROSITE" id="PS50835"/>
    </source>
</evidence>
<dbReference type="SMART" id="SM00449">
    <property type="entry name" value="SPRY"/>
    <property type="match status" value="1"/>
</dbReference>
<dbReference type="EMBL" id="JBHFQA010000022">
    <property type="protein sequence ID" value="KAL2079123.1"/>
    <property type="molecule type" value="Genomic_DNA"/>
</dbReference>
<dbReference type="InterPro" id="IPR013320">
    <property type="entry name" value="ConA-like_dom_sf"/>
</dbReference>
<evidence type="ECO:0000256" key="8">
    <source>
        <dbReference type="SAM" id="Phobius"/>
    </source>
</evidence>
<evidence type="ECO:0000256" key="9">
    <source>
        <dbReference type="SAM" id="SignalP"/>
    </source>
</evidence>